<comment type="caution">
    <text evidence="1">The sequence shown here is derived from an EMBL/GenBank/DDBJ whole genome shotgun (WGS) entry which is preliminary data.</text>
</comment>
<keyword evidence="2" id="KW-1185">Reference proteome</keyword>
<accession>A0A8S1SUU7</accession>
<reference evidence="1" key="1">
    <citation type="submission" date="2021-01" db="EMBL/GenBank/DDBJ databases">
        <authorList>
            <consortium name="Genoscope - CEA"/>
            <person name="William W."/>
        </authorList>
    </citation>
    <scope>NUCLEOTIDE SEQUENCE</scope>
</reference>
<proteinExistence type="predicted"/>
<name>A0A8S1SUU7_PAROT</name>
<dbReference type="AlphaFoldDB" id="A0A8S1SUU7"/>
<dbReference type="Proteomes" id="UP000683925">
    <property type="component" value="Unassembled WGS sequence"/>
</dbReference>
<evidence type="ECO:0000313" key="2">
    <source>
        <dbReference type="Proteomes" id="UP000683925"/>
    </source>
</evidence>
<organism evidence="1 2">
    <name type="scientific">Paramecium octaurelia</name>
    <dbReference type="NCBI Taxonomy" id="43137"/>
    <lineage>
        <taxon>Eukaryota</taxon>
        <taxon>Sar</taxon>
        <taxon>Alveolata</taxon>
        <taxon>Ciliophora</taxon>
        <taxon>Intramacronucleata</taxon>
        <taxon>Oligohymenophorea</taxon>
        <taxon>Peniculida</taxon>
        <taxon>Parameciidae</taxon>
        <taxon>Paramecium</taxon>
    </lineage>
</organism>
<evidence type="ECO:0000313" key="1">
    <source>
        <dbReference type="EMBL" id="CAD8143760.1"/>
    </source>
</evidence>
<gene>
    <name evidence="1" type="ORF">POCTA_138.1.T0150198</name>
</gene>
<sequence length="37" mass="4246">MQGDIENKGVHKIIVDISLKTNISQIMKKVTFLVFQE</sequence>
<protein>
    <submittedName>
        <fullName evidence="1">Uncharacterized protein</fullName>
    </submittedName>
</protein>
<dbReference type="EMBL" id="CAJJDP010000015">
    <property type="protein sequence ID" value="CAD8143760.1"/>
    <property type="molecule type" value="Genomic_DNA"/>
</dbReference>